<dbReference type="Proteomes" id="UP000445696">
    <property type="component" value="Unassembled WGS sequence"/>
</dbReference>
<dbReference type="PANTHER" id="PTHR30417:SF1">
    <property type="entry name" value="N-ACETYLMURAMOYL-L-ALANINE AMIDASE AMID"/>
    <property type="match status" value="1"/>
</dbReference>
<dbReference type="GO" id="GO:0009254">
    <property type="term" value="P:peptidoglycan turnover"/>
    <property type="evidence" value="ECO:0007669"/>
    <property type="project" value="TreeGrafter"/>
</dbReference>
<gene>
    <name evidence="7" type="ORF">GQF03_09485</name>
</gene>
<evidence type="ECO:0000259" key="6">
    <source>
        <dbReference type="SMART" id="SM00644"/>
    </source>
</evidence>
<evidence type="ECO:0000256" key="1">
    <source>
        <dbReference type="ARBA" id="ARBA00001561"/>
    </source>
</evidence>
<dbReference type="GO" id="GO:0008745">
    <property type="term" value="F:N-acetylmuramoyl-L-alanine amidase activity"/>
    <property type="evidence" value="ECO:0007669"/>
    <property type="project" value="UniProtKB-EC"/>
</dbReference>
<dbReference type="Gene3D" id="3.40.80.10">
    <property type="entry name" value="Peptidoglycan recognition protein-like"/>
    <property type="match status" value="1"/>
</dbReference>
<dbReference type="Pfam" id="PF01510">
    <property type="entry name" value="Amidase_2"/>
    <property type="match status" value="1"/>
</dbReference>
<keyword evidence="5" id="KW-0961">Cell wall biogenesis/degradation</keyword>
<reference evidence="7 8" key="1">
    <citation type="journal article" date="2014" name="Int. J. Syst. Evol. Microbiol.">
        <title>Sneathiella chungangensis sp. nov., isolated from a marine sand, and emended description of the genus Sneathiella.</title>
        <authorList>
            <person name="Siamphan C."/>
            <person name="Kim H."/>
            <person name="Lee J.S."/>
            <person name="Kim W."/>
        </authorList>
    </citation>
    <scope>NUCLEOTIDE SEQUENCE [LARGE SCALE GENOMIC DNA]</scope>
    <source>
        <strain evidence="7 8">KCTC 32476</strain>
    </source>
</reference>
<dbReference type="RefSeq" id="WP_161339029.1">
    <property type="nucleotide sequence ID" value="NZ_JBHSDG010000004.1"/>
</dbReference>
<evidence type="ECO:0000256" key="5">
    <source>
        <dbReference type="ARBA" id="ARBA00023316"/>
    </source>
</evidence>
<name>A0A845MFX3_9PROT</name>
<evidence type="ECO:0000256" key="3">
    <source>
        <dbReference type="ARBA" id="ARBA00011901"/>
    </source>
</evidence>
<dbReference type="EC" id="3.5.1.28" evidence="3"/>
<dbReference type="InterPro" id="IPR002477">
    <property type="entry name" value="Peptidoglycan-bd-like"/>
</dbReference>
<dbReference type="InterPro" id="IPR036505">
    <property type="entry name" value="Amidase/PGRP_sf"/>
</dbReference>
<accession>A0A845MFX3</accession>
<proteinExistence type="inferred from homology"/>
<organism evidence="7 8">
    <name type="scientific">Sneathiella chungangensis</name>
    <dbReference type="NCBI Taxonomy" id="1418234"/>
    <lineage>
        <taxon>Bacteria</taxon>
        <taxon>Pseudomonadati</taxon>
        <taxon>Pseudomonadota</taxon>
        <taxon>Alphaproteobacteria</taxon>
        <taxon>Sneathiellales</taxon>
        <taxon>Sneathiellaceae</taxon>
        <taxon>Sneathiella</taxon>
    </lineage>
</organism>
<dbReference type="GO" id="GO:0009253">
    <property type="term" value="P:peptidoglycan catabolic process"/>
    <property type="evidence" value="ECO:0007669"/>
    <property type="project" value="InterPro"/>
</dbReference>
<dbReference type="Pfam" id="PF01471">
    <property type="entry name" value="PG_binding_1"/>
    <property type="match status" value="1"/>
</dbReference>
<dbReference type="GO" id="GO:0019867">
    <property type="term" value="C:outer membrane"/>
    <property type="evidence" value="ECO:0007669"/>
    <property type="project" value="TreeGrafter"/>
</dbReference>
<dbReference type="GO" id="GO:0071555">
    <property type="term" value="P:cell wall organization"/>
    <property type="evidence" value="ECO:0007669"/>
    <property type="project" value="UniProtKB-KW"/>
</dbReference>
<dbReference type="CDD" id="cd06583">
    <property type="entry name" value="PGRP"/>
    <property type="match status" value="1"/>
</dbReference>
<dbReference type="SUPFAM" id="SSF55846">
    <property type="entry name" value="N-acetylmuramoyl-L-alanine amidase-like"/>
    <property type="match status" value="1"/>
</dbReference>
<dbReference type="SMART" id="SM00644">
    <property type="entry name" value="Ami_2"/>
    <property type="match status" value="1"/>
</dbReference>
<sequence>MALETIKWLPSPNFDDRDKTVPIDMLVFHYTGMKTGAAAIERLCDPAAKVSSHYVVEEDGRIFSLIREDKRAWHAGLSFWRGARDINARSIGIEIVNPGHEFGYRPFPKVQIESVKSLAANVIARHAIPARNIVGHSDVAPARKEDPGELFNWRDLAESGIGLWPGDIAQMPVSYDTLAKGEEGMAVRALQDALQEIGYEILPDGRFGKALTQVVRAFQRHWRPERVDGIADPETQARIYAVLSEVRRLT</sequence>
<comment type="caution">
    <text evidence="7">The sequence shown here is derived from an EMBL/GenBank/DDBJ whole genome shotgun (WGS) entry which is preliminary data.</text>
</comment>
<dbReference type="PANTHER" id="PTHR30417">
    <property type="entry name" value="N-ACETYLMURAMOYL-L-ALANINE AMIDASE AMID"/>
    <property type="match status" value="1"/>
</dbReference>
<dbReference type="InterPro" id="IPR051206">
    <property type="entry name" value="NAMLAA_amidase_2"/>
</dbReference>
<comment type="catalytic activity">
    <reaction evidence="1">
        <text>Hydrolyzes the link between N-acetylmuramoyl residues and L-amino acid residues in certain cell-wall glycopeptides.</text>
        <dbReference type="EC" id="3.5.1.28"/>
    </reaction>
</comment>
<dbReference type="SUPFAM" id="SSF47090">
    <property type="entry name" value="PGBD-like"/>
    <property type="match status" value="1"/>
</dbReference>
<dbReference type="Gene3D" id="1.10.101.10">
    <property type="entry name" value="PGBD-like superfamily/PGBD"/>
    <property type="match status" value="1"/>
</dbReference>
<evidence type="ECO:0000313" key="7">
    <source>
        <dbReference type="EMBL" id="MZR22565.1"/>
    </source>
</evidence>
<feature type="domain" description="N-acetylmuramoyl-L-alanine amidase" evidence="6">
    <location>
        <begin position="11"/>
        <end position="148"/>
    </location>
</feature>
<evidence type="ECO:0000256" key="4">
    <source>
        <dbReference type="ARBA" id="ARBA00022801"/>
    </source>
</evidence>
<evidence type="ECO:0000256" key="2">
    <source>
        <dbReference type="ARBA" id="ARBA00007553"/>
    </source>
</evidence>
<dbReference type="InterPro" id="IPR036366">
    <property type="entry name" value="PGBDSf"/>
</dbReference>
<keyword evidence="8" id="KW-1185">Reference proteome</keyword>
<dbReference type="EMBL" id="WTVA01000004">
    <property type="protein sequence ID" value="MZR22565.1"/>
    <property type="molecule type" value="Genomic_DNA"/>
</dbReference>
<dbReference type="InterPro" id="IPR036365">
    <property type="entry name" value="PGBD-like_sf"/>
</dbReference>
<dbReference type="OrthoDB" id="9794842at2"/>
<evidence type="ECO:0000313" key="8">
    <source>
        <dbReference type="Proteomes" id="UP000445696"/>
    </source>
</evidence>
<dbReference type="InterPro" id="IPR002502">
    <property type="entry name" value="Amidase_domain"/>
</dbReference>
<keyword evidence="4" id="KW-0378">Hydrolase</keyword>
<comment type="similarity">
    <text evidence="2">Belongs to the N-acetylmuramoyl-L-alanine amidase 2 family.</text>
</comment>
<dbReference type="AlphaFoldDB" id="A0A845MFX3"/>
<protein>
    <recommendedName>
        <fullName evidence="3">N-acetylmuramoyl-L-alanine amidase</fullName>
        <ecNumber evidence="3">3.5.1.28</ecNumber>
    </recommendedName>
</protein>